<dbReference type="AlphaFoldDB" id="A0A3M7GEV5"/>
<sequence length="131" mass="13984">MSHMKLSIPTLLVALLAATEVTAKTNRDICWGKNSNVVQAIDAFCSKGNIVVPSPYAKKGGSARKKAGTRAAKVAVTGSCNPPQWVPQKYCKSQFMGMCARSQKGSFGASAKQFGRNKCQNWSIQTGLMVG</sequence>
<proteinExistence type="predicted"/>
<keyword evidence="1" id="KW-0732">Signal</keyword>
<evidence type="ECO:0000256" key="1">
    <source>
        <dbReference type="SAM" id="SignalP"/>
    </source>
</evidence>
<evidence type="ECO:0000313" key="2">
    <source>
        <dbReference type="EMBL" id="RMY99377.1"/>
    </source>
</evidence>
<dbReference type="VEuPathDB" id="FungiDB:BTJ68_05209"/>
<name>A0A3M7GEV5_HORWE</name>
<evidence type="ECO:0000313" key="3">
    <source>
        <dbReference type="Proteomes" id="UP000281468"/>
    </source>
</evidence>
<accession>A0A3M7GEV5</accession>
<gene>
    <name evidence="2" type="ORF">D0862_07163</name>
</gene>
<feature type="chain" id="PRO_5018175660" evidence="1">
    <location>
        <begin position="24"/>
        <end position="131"/>
    </location>
</feature>
<dbReference type="EMBL" id="QWIQ01000218">
    <property type="protein sequence ID" value="RMY99377.1"/>
    <property type="molecule type" value="Genomic_DNA"/>
</dbReference>
<reference evidence="2 3" key="1">
    <citation type="journal article" date="2018" name="BMC Genomics">
        <title>Genomic evidence for intraspecific hybridization in a clonal and extremely halotolerant yeast.</title>
        <authorList>
            <person name="Gostincar C."/>
            <person name="Stajich J.E."/>
            <person name="Zupancic J."/>
            <person name="Zalar P."/>
            <person name="Gunde-Cimerman N."/>
        </authorList>
    </citation>
    <scope>NUCLEOTIDE SEQUENCE [LARGE SCALE GENOMIC DNA]</scope>
    <source>
        <strain evidence="2 3">EXF-171</strain>
    </source>
</reference>
<comment type="caution">
    <text evidence="2">The sequence shown here is derived from an EMBL/GenBank/DDBJ whole genome shotgun (WGS) entry which is preliminary data.</text>
</comment>
<organism evidence="2 3">
    <name type="scientific">Hortaea werneckii</name>
    <name type="common">Black yeast</name>
    <name type="synonym">Cladosporium werneckii</name>
    <dbReference type="NCBI Taxonomy" id="91943"/>
    <lineage>
        <taxon>Eukaryota</taxon>
        <taxon>Fungi</taxon>
        <taxon>Dikarya</taxon>
        <taxon>Ascomycota</taxon>
        <taxon>Pezizomycotina</taxon>
        <taxon>Dothideomycetes</taxon>
        <taxon>Dothideomycetidae</taxon>
        <taxon>Mycosphaerellales</taxon>
        <taxon>Teratosphaeriaceae</taxon>
        <taxon>Hortaea</taxon>
    </lineage>
</organism>
<protein>
    <submittedName>
        <fullName evidence="2">Uncharacterized protein</fullName>
    </submittedName>
</protein>
<feature type="signal peptide" evidence="1">
    <location>
        <begin position="1"/>
        <end position="23"/>
    </location>
</feature>
<dbReference type="Proteomes" id="UP000281468">
    <property type="component" value="Unassembled WGS sequence"/>
</dbReference>